<keyword evidence="8" id="KW-1185">Reference proteome</keyword>
<feature type="transmembrane region" description="Helical" evidence="6">
    <location>
        <begin position="185"/>
        <end position="205"/>
    </location>
</feature>
<evidence type="ECO:0000256" key="1">
    <source>
        <dbReference type="ARBA" id="ARBA00004651"/>
    </source>
</evidence>
<feature type="transmembrane region" description="Helical" evidence="6">
    <location>
        <begin position="243"/>
        <end position="267"/>
    </location>
</feature>
<evidence type="ECO:0000256" key="4">
    <source>
        <dbReference type="ARBA" id="ARBA00022989"/>
    </source>
</evidence>
<evidence type="ECO:0000256" key="2">
    <source>
        <dbReference type="ARBA" id="ARBA00022475"/>
    </source>
</evidence>
<evidence type="ECO:0000256" key="3">
    <source>
        <dbReference type="ARBA" id="ARBA00022692"/>
    </source>
</evidence>
<gene>
    <name evidence="7" type="ORF">CALK_0689</name>
</gene>
<dbReference type="PIRSF" id="PIRSF035875">
    <property type="entry name" value="RNase_BN"/>
    <property type="match status" value="1"/>
</dbReference>
<protein>
    <submittedName>
        <fullName evidence="7">Uncharacterized protein</fullName>
    </submittedName>
</protein>
<dbReference type="PANTHER" id="PTHR30213">
    <property type="entry name" value="INNER MEMBRANE PROTEIN YHJD"/>
    <property type="match status" value="1"/>
</dbReference>
<organism evidence="7 8">
    <name type="scientific">Chitinivibrio alkaliphilus ACht1</name>
    <dbReference type="NCBI Taxonomy" id="1313304"/>
    <lineage>
        <taxon>Bacteria</taxon>
        <taxon>Pseudomonadati</taxon>
        <taxon>Fibrobacterota</taxon>
        <taxon>Chitinivibrionia</taxon>
        <taxon>Chitinivibrionales</taxon>
        <taxon>Chitinivibrionaceae</taxon>
        <taxon>Chitinivibrio</taxon>
    </lineage>
</organism>
<keyword evidence="3 6" id="KW-0812">Transmembrane</keyword>
<name>U7DAS4_9BACT</name>
<feature type="transmembrane region" description="Helical" evidence="6">
    <location>
        <begin position="143"/>
        <end position="165"/>
    </location>
</feature>
<dbReference type="Pfam" id="PF03631">
    <property type="entry name" value="Virul_fac_BrkB"/>
    <property type="match status" value="1"/>
</dbReference>
<feature type="transmembrane region" description="Helical" evidence="6">
    <location>
        <begin position="102"/>
        <end position="122"/>
    </location>
</feature>
<feature type="transmembrane region" description="Helical" evidence="6">
    <location>
        <begin position="212"/>
        <end position="231"/>
    </location>
</feature>
<feature type="transmembrane region" description="Helical" evidence="6">
    <location>
        <begin position="38"/>
        <end position="60"/>
    </location>
</feature>
<proteinExistence type="predicted"/>
<dbReference type="GO" id="GO:0005886">
    <property type="term" value="C:plasma membrane"/>
    <property type="evidence" value="ECO:0007669"/>
    <property type="project" value="UniProtKB-SubCell"/>
</dbReference>
<dbReference type="EMBL" id="ASJR01000005">
    <property type="protein sequence ID" value="ERP38673.1"/>
    <property type="molecule type" value="Genomic_DNA"/>
</dbReference>
<comment type="caution">
    <text evidence="7">The sequence shown here is derived from an EMBL/GenBank/DDBJ whole genome shotgun (WGS) entry which is preliminary data.</text>
</comment>
<sequence length="289" mass="32652">MWGKRAPGQVVLSVLSTFWQLCRTYIRRRGNFYAKAMAFSFLLTFIPIVMVLLWGVSMLLSRNVELQNVFISQLVEMVPPAASEFVQERIYEIIRSRSWRNLGIFGIVILIWAPNSLFSTLIHGLRVMMQVDEPAHSPWVRHLFTFTVHYLVAFLVVLFSLISMVLNSFLPVDSLPPILEGVQSYWVTTMVLFLTLASLYLMSYGEGLSWRILALVSFALAVLWHVFHFLGARIISSSGEAEVFYGIFAGVAVVMTWSLLFSAAILFGGLCIASMSSSEEAGPERKYNL</sequence>
<comment type="subcellular location">
    <subcellularLocation>
        <location evidence="1">Cell membrane</location>
        <topology evidence="1">Multi-pass membrane protein</topology>
    </subcellularLocation>
</comment>
<keyword evidence="5 6" id="KW-0472">Membrane</keyword>
<reference evidence="7 8" key="1">
    <citation type="journal article" date="2013" name="Environ. Microbiol.">
        <title>Genome analysis of Chitinivibrio alkaliphilus gen. nov., sp. nov., a novel extremely haloalkaliphilic anaerobic chitinolytic bacterium from the candidate phylum Termite Group 3.</title>
        <authorList>
            <person name="Sorokin D.Y."/>
            <person name="Gumerov V.M."/>
            <person name="Rakitin A.L."/>
            <person name="Beletsky A.V."/>
            <person name="Damste J.S."/>
            <person name="Muyzer G."/>
            <person name="Mardanov A.V."/>
            <person name="Ravin N.V."/>
        </authorList>
    </citation>
    <scope>NUCLEOTIDE SEQUENCE [LARGE SCALE GENOMIC DNA]</scope>
    <source>
        <strain evidence="7 8">ACht1</strain>
    </source>
</reference>
<evidence type="ECO:0000313" key="7">
    <source>
        <dbReference type="EMBL" id="ERP38673.1"/>
    </source>
</evidence>
<keyword evidence="2" id="KW-1003">Cell membrane</keyword>
<evidence type="ECO:0000256" key="5">
    <source>
        <dbReference type="ARBA" id="ARBA00023136"/>
    </source>
</evidence>
<dbReference type="Proteomes" id="UP000017148">
    <property type="component" value="Unassembled WGS sequence"/>
</dbReference>
<evidence type="ECO:0000256" key="6">
    <source>
        <dbReference type="SAM" id="Phobius"/>
    </source>
</evidence>
<dbReference type="OrthoDB" id="4127374at2"/>
<dbReference type="STRING" id="1313304.CALK_0689"/>
<dbReference type="RefSeq" id="WP_022636208.1">
    <property type="nucleotide sequence ID" value="NZ_ASJR01000005.1"/>
</dbReference>
<evidence type="ECO:0000313" key="8">
    <source>
        <dbReference type="Proteomes" id="UP000017148"/>
    </source>
</evidence>
<dbReference type="PANTHER" id="PTHR30213:SF1">
    <property type="entry name" value="INNER MEMBRANE PROTEIN YHJD"/>
    <property type="match status" value="1"/>
</dbReference>
<dbReference type="eggNOG" id="ENOG502ZU8Q">
    <property type="taxonomic scope" value="Bacteria"/>
</dbReference>
<keyword evidence="4 6" id="KW-1133">Transmembrane helix</keyword>
<dbReference type="InterPro" id="IPR017039">
    <property type="entry name" value="Virul_fac_BrkB"/>
</dbReference>
<dbReference type="AlphaFoldDB" id="U7DAS4"/>
<accession>U7DAS4</accession>